<dbReference type="AlphaFoldDB" id="A0A225V7Z9"/>
<dbReference type="EMBL" id="NBNE01006803">
    <property type="protein sequence ID" value="OWZ01493.1"/>
    <property type="molecule type" value="Genomic_DNA"/>
</dbReference>
<evidence type="ECO:0000313" key="2">
    <source>
        <dbReference type="Proteomes" id="UP000198211"/>
    </source>
</evidence>
<protein>
    <submittedName>
        <fullName evidence="1">Uncharacterized protein</fullName>
    </submittedName>
</protein>
<gene>
    <name evidence="1" type="ORF">PHMEG_00027101</name>
</gene>
<evidence type="ECO:0000313" key="1">
    <source>
        <dbReference type="EMBL" id="OWZ01493.1"/>
    </source>
</evidence>
<keyword evidence="2" id="KW-1185">Reference proteome</keyword>
<proteinExistence type="predicted"/>
<dbReference type="OrthoDB" id="165081at2759"/>
<name>A0A225V7Z9_9STRA</name>
<accession>A0A225V7Z9</accession>
<sequence>RLVASLHGCPLSTISPSTALLRPEIQSRRELLPAPEGPIMASNSPGFAVPLTLDSIIFSSDCFV</sequence>
<dbReference type="Proteomes" id="UP000198211">
    <property type="component" value="Unassembled WGS sequence"/>
</dbReference>
<reference evidence="2" key="1">
    <citation type="submission" date="2017-03" db="EMBL/GenBank/DDBJ databases">
        <title>Phytopthora megakarya and P. palmivora, two closely related causual agents of cacao black pod achieved similar genome size and gene model numbers by different mechanisms.</title>
        <authorList>
            <person name="Ali S."/>
            <person name="Shao J."/>
            <person name="Larry D.J."/>
            <person name="Kronmiller B."/>
            <person name="Shen D."/>
            <person name="Strem M.D."/>
            <person name="Melnick R.L."/>
            <person name="Guiltinan M.J."/>
            <person name="Tyler B.M."/>
            <person name="Meinhardt L.W."/>
            <person name="Bailey B.A."/>
        </authorList>
    </citation>
    <scope>NUCLEOTIDE SEQUENCE [LARGE SCALE GENOMIC DNA]</scope>
    <source>
        <strain evidence="2">zdho120</strain>
    </source>
</reference>
<feature type="non-terminal residue" evidence="1">
    <location>
        <position position="1"/>
    </location>
</feature>
<comment type="caution">
    <text evidence="1">The sequence shown here is derived from an EMBL/GenBank/DDBJ whole genome shotgun (WGS) entry which is preliminary data.</text>
</comment>
<organism evidence="1 2">
    <name type="scientific">Phytophthora megakarya</name>
    <dbReference type="NCBI Taxonomy" id="4795"/>
    <lineage>
        <taxon>Eukaryota</taxon>
        <taxon>Sar</taxon>
        <taxon>Stramenopiles</taxon>
        <taxon>Oomycota</taxon>
        <taxon>Peronosporomycetes</taxon>
        <taxon>Peronosporales</taxon>
        <taxon>Peronosporaceae</taxon>
        <taxon>Phytophthora</taxon>
    </lineage>
</organism>